<dbReference type="Proteomes" id="UP000193335">
    <property type="component" value="Unassembled WGS sequence"/>
</dbReference>
<gene>
    <name evidence="2" type="ORF">BSZ19_04905</name>
</gene>
<dbReference type="AlphaFoldDB" id="A0A1Y2JW31"/>
<evidence type="ECO:0000313" key="3">
    <source>
        <dbReference type="Proteomes" id="UP000193335"/>
    </source>
</evidence>
<feature type="region of interest" description="Disordered" evidence="1">
    <location>
        <begin position="97"/>
        <end position="124"/>
    </location>
</feature>
<organism evidence="2 3">
    <name type="scientific">Bradyrhizobium japonicum</name>
    <dbReference type="NCBI Taxonomy" id="375"/>
    <lineage>
        <taxon>Bacteria</taxon>
        <taxon>Pseudomonadati</taxon>
        <taxon>Pseudomonadota</taxon>
        <taxon>Alphaproteobacteria</taxon>
        <taxon>Hyphomicrobiales</taxon>
        <taxon>Nitrobacteraceae</taxon>
        <taxon>Bradyrhizobium</taxon>
    </lineage>
</organism>
<name>A0A1Y2JW31_BRAJP</name>
<comment type="caution">
    <text evidence="2">The sequence shown here is derived from an EMBL/GenBank/DDBJ whole genome shotgun (WGS) entry which is preliminary data.</text>
</comment>
<dbReference type="EMBL" id="NAFL01000198">
    <property type="protein sequence ID" value="OSJ36324.1"/>
    <property type="molecule type" value="Genomic_DNA"/>
</dbReference>
<evidence type="ECO:0000313" key="2">
    <source>
        <dbReference type="EMBL" id="OSJ36324.1"/>
    </source>
</evidence>
<evidence type="ECO:0000256" key="1">
    <source>
        <dbReference type="SAM" id="MobiDB-lite"/>
    </source>
</evidence>
<proteinExistence type="predicted"/>
<sequence>MSTVFKIEFDYDQLLQQAKSIEGVADQLPYALSLAMNRSADVTRNLLIRATWPTHVKQRNASFIAASLTTRDARASKQSLAVEIYDKLDRGNLQMQAKGDTRTPHGGSSLAVPVSSVPKGSRGVPARLRPKNLPTVVRKGDVLYAKDKKGRLRLLYVLKHQTNVPKRVPFYEDFAVSMQRELERNIPLAVAKAMATRRR</sequence>
<accession>A0A1Y2JW31</accession>
<protein>
    <submittedName>
        <fullName evidence="2">Uncharacterized protein</fullName>
    </submittedName>
</protein>
<reference evidence="2 3" key="1">
    <citation type="submission" date="2017-03" db="EMBL/GenBank/DDBJ databases">
        <title>Whole genome sequences of fourteen strains of Bradyrhizobium canariense and one strain of Bradyrhizobium japonicum isolated from Lupinus (Papilionoideae: Genisteae) species in Algeria.</title>
        <authorList>
            <person name="Crovadore J."/>
            <person name="Chekireb D."/>
            <person name="Brachmann A."/>
            <person name="Chablais R."/>
            <person name="Cochard B."/>
            <person name="Lefort F."/>
        </authorList>
    </citation>
    <scope>NUCLEOTIDE SEQUENCE [LARGE SCALE GENOMIC DNA]</scope>
    <source>
        <strain evidence="2 3">UBMA197</strain>
    </source>
</reference>